<protein>
    <submittedName>
        <fullName evidence="1">Uncharacterized protein</fullName>
    </submittedName>
</protein>
<reference evidence="1 2" key="1">
    <citation type="journal article" date="2021" name="Nat. Commun.">
        <title>Genetic determinants of endophytism in the Arabidopsis root mycobiome.</title>
        <authorList>
            <person name="Mesny F."/>
            <person name="Miyauchi S."/>
            <person name="Thiergart T."/>
            <person name="Pickel B."/>
            <person name="Atanasova L."/>
            <person name="Karlsson M."/>
            <person name="Huettel B."/>
            <person name="Barry K.W."/>
            <person name="Haridas S."/>
            <person name="Chen C."/>
            <person name="Bauer D."/>
            <person name="Andreopoulos W."/>
            <person name="Pangilinan J."/>
            <person name="LaButti K."/>
            <person name="Riley R."/>
            <person name="Lipzen A."/>
            <person name="Clum A."/>
            <person name="Drula E."/>
            <person name="Henrissat B."/>
            <person name="Kohler A."/>
            <person name="Grigoriev I.V."/>
            <person name="Martin F.M."/>
            <person name="Hacquard S."/>
        </authorList>
    </citation>
    <scope>NUCLEOTIDE SEQUENCE [LARGE SCALE GENOMIC DNA]</scope>
    <source>
        <strain evidence="1 2">MPI-CAGE-CH-0241</strain>
    </source>
</reference>
<evidence type="ECO:0000313" key="2">
    <source>
        <dbReference type="Proteomes" id="UP000777438"/>
    </source>
</evidence>
<keyword evidence="2" id="KW-1185">Reference proteome</keyword>
<gene>
    <name evidence="1" type="ORF">B0T10DRAFT_143411</name>
</gene>
<dbReference type="OrthoDB" id="5153231at2759"/>
<accession>A0A9P8VVR6</accession>
<dbReference type="EMBL" id="JAGPYM010000025">
    <property type="protein sequence ID" value="KAH6880807.1"/>
    <property type="molecule type" value="Genomic_DNA"/>
</dbReference>
<comment type="caution">
    <text evidence="1">The sequence shown here is derived from an EMBL/GenBank/DDBJ whole genome shotgun (WGS) entry which is preliminary data.</text>
</comment>
<evidence type="ECO:0000313" key="1">
    <source>
        <dbReference type="EMBL" id="KAH6880807.1"/>
    </source>
</evidence>
<dbReference type="Proteomes" id="UP000777438">
    <property type="component" value="Unassembled WGS sequence"/>
</dbReference>
<organism evidence="1 2">
    <name type="scientific">Thelonectria olida</name>
    <dbReference type="NCBI Taxonomy" id="1576542"/>
    <lineage>
        <taxon>Eukaryota</taxon>
        <taxon>Fungi</taxon>
        <taxon>Dikarya</taxon>
        <taxon>Ascomycota</taxon>
        <taxon>Pezizomycotina</taxon>
        <taxon>Sordariomycetes</taxon>
        <taxon>Hypocreomycetidae</taxon>
        <taxon>Hypocreales</taxon>
        <taxon>Nectriaceae</taxon>
        <taxon>Thelonectria</taxon>
    </lineage>
</organism>
<name>A0A9P8VVR6_9HYPO</name>
<proteinExistence type="predicted"/>
<sequence>MTPNLRYPGRLNTMKAQGDGVGEEVFLACNATCLDECLHETSTIACHSNCIKLKPTGDALFGLIRALASQFNPPRAYDEVRKKWLSDKLAANLKLPFFLPPELRIRTAQGLVQEYSTALTSSLPFTDEPLPYNVGVYEDIWATYVEIDGIKYVSALTSQRHSALSANAQLLPSSTEPVQRIHICEDHLGIRKLVFSATDEYPVADPIPGVWWKTMPVPTRRSGLVTRLRLDTDGMKGCTVTFIQGNHRQSSARPTSWPVPKMPQNLRWHQPYEDHQLNPPAKMTSFRFSQNNMTGFSACGFPQTMGIYAHTPDNDVEFYEARPSFSVWLYTPLDADEFISEIWARRNSNSTLLSNLAVKTNKGRVCYMGHHVPYLFVEGVSIWQLMDTSDGGHGQFYFDGPSSGFRRIAFGGDPPLQPGVGPSIPQPISEPPPGDRLLDFYSSAPLKDVTELMPCRMEVRGAMHITGILLRYSNGHLERLGHVRPPCLEQPLVVGDHSGFSLGFSHPKLKQPFVAAIALGGPLENGADEWLDLSWDGTLEWWFTAFQCDIQYKGKRFPAPLPGNDVIT</sequence>
<dbReference type="AlphaFoldDB" id="A0A9P8VVR6"/>